<dbReference type="InterPro" id="IPR018392">
    <property type="entry name" value="LysM"/>
</dbReference>
<dbReference type="SUPFAM" id="SSF53822">
    <property type="entry name" value="Periplasmic binding protein-like I"/>
    <property type="match status" value="1"/>
</dbReference>
<dbReference type="PATRIC" id="fig|322095.3.peg.308"/>
<dbReference type="Proteomes" id="UP000070224">
    <property type="component" value="Unassembled WGS sequence"/>
</dbReference>
<feature type="domain" description="LysM" evidence="2">
    <location>
        <begin position="33"/>
        <end position="76"/>
    </location>
</feature>
<organism evidence="3 4">
    <name type="scientific">Porphyromonas somerae</name>
    <dbReference type="NCBI Taxonomy" id="322095"/>
    <lineage>
        <taxon>Bacteria</taxon>
        <taxon>Pseudomonadati</taxon>
        <taxon>Bacteroidota</taxon>
        <taxon>Bacteroidia</taxon>
        <taxon>Bacteroidales</taxon>
        <taxon>Porphyromonadaceae</taxon>
        <taxon>Porphyromonas</taxon>
    </lineage>
</organism>
<protein>
    <submittedName>
        <fullName evidence="3">LysM domain protein</fullName>
    </submittedName>
</protein>
<feature type="region of interest" description="Disordered" evidence="1">
    <location>
        <begin position="79"/>
        <end position="102"/>
    </location>
</feature>
<dbReference type="SMART" id="SM00257">
    <property type="entry name" value="LysM"/>
    <property type="match status" value="2"/>
</dbReference>
<dbReference type="CDD" id="cd00118">
    <property type="entry name" value="LysM"/>
    <property type="match status" value="2"/>
</dbReference>
<comment type="caution">
    <text evidence="3">The sequence shown here is derived from an EMBL/GenBank/DDBJ whole genome shotgun (WGS) entry which is preliminary data.</text>
</comment>
<evidence type="ECO:0000313" key="4">
    <source>
        <dbReference type="Proteomes" id="UP000070224"/>
    </source>
</evidence>
<evidence type="ECO:0000256" key="1">
    <source>
        <dbReference type="SAM" id="MobiDB-lite"/>
    </source>
</evidence>
<feature type="domain" description="LysM" evidence="2">
    <location>
        <begin position="97"/>
        <end position="141"/>
    </location>
</feature>
<dbReference type="PANTHER" id="PTHR33734:SF22">
    <property type="entry name" value="MEMBRANE-BOUND LYTIC MUREIN TRANSGLYCOSYLASE D"/>
    <property type="match status" value="1"/>
</dbReference>
<reference evidence="4" key="1">
    <citation type="submission" date="2016-01" db="EMBL/GenBank/DDBJ databases">
        <authorList>
            <person name="Mitreva M."/>
            <person name="Pepin K.H."/>
            <person name="Mihindukulasuriya K.A."/>
            <person name="Fulton R."/>
            <person name="Fronick C."/>
            <person name="O'Laughlin M."/>
            <person name="Miner T."/>
            <person name="Herter B."/>
            <person name="Rosa B.A."/>
            <person name="Cordes M."/>
            <person name="Tomlinson C."/>
            <person name="Wollam A."/>
            <person name="Palsikar V.B."/>
            <person name="Mardis E.R."/>
            <person name="Wilson R.K."/>
        </authorList>
    </citation>
    <scope>NUCLEOTIDE SEQUENCE [LARGE SCALE GENOMIC DNA]</scope>
    <source>
        <strain evidence="4">KA00683</strain>
    </source>
</reference>
<dbReference type="PANTHER" id="PTHR33734">
    <property type="entry name" value="LYSM DOMAIN-CONTAINING GPI-ANCHORED PROTEIN 2"/>
    <property type="match status" value="1"/>
</dbReference>
<keyword evidence="4" id="KW-1185">Reference proteome</keyword>
<dbReference type="PROSITE" id="PS51782">
    <property type="entry name" value="LYSM"/>
    <property type="match status" value="2"/>
</dbReference>
<dbReference type="EMBL" id="LSDK01000021">
    <property type="protein sequence ID" value="KXB77969.1"/>
    <property type="molecule type" value="Genomic_DNA"/>
</dbReference>
<dbReference type="SUPFAM" id="SSF54106">
    <property type="entry name" value="LysM domain"/>
    <property type="match status" value="2"/>
</dbReference>
<evidence type="ECO:0000259" key="2">
    <source>
        <dbReference type="PROSITE" id="PS51782"/>
    </source>
</evidence>
<dbReference type="AlphaFoldDB" id="A0A134BDI3"/>
<sequence length="502" mass="55153">MTLSDTCRRALLLLSTALLIYIGASAQGGRRIREHEVQREETVYSIARRYGVAIDKVYELNPWARQQIKVGDKLLIPSTPATPATTSAASSSSQSPKKHRVETGETLYGISRSYGIDLADLLRANPGVTSSTVKVGMELIIPSAKGDSATTTTPKQDDNESSVPSQVAASQTRILMLLPLKKDKHFVEFYEGFLLGMYQLKKSGISMQLTTLDVPNDDALNAYIDAGKLRGKDLVIGGVTEGQIRAISAASGYNYYIIPFSKASHLETGEGRVILTNAHTSTIIDRVVPAFLQKYKGREVIFASRPGDTEDGFVSQLRSALSHAGLPFRSIQVGSGAIGGISSDAVVVPVSPDRNLAMATMAAIGTRSSGVTLFGHPQWQAYGSQFQQSLRRYNTTIYSTFFFDPTLAESKDFLSQFTGWFSHKVSNSYPKYSVLGYDLARYFIRAYSMYGRNFINSMSSIPSDGLQLDFYLQRSDEANVYTNTRFFFVHYPSSGAITREAH</sequence>
<dbReference type="OrthoDB" id="2149800at2"/>
<proteinExistence type="predicted"/>
<gene>
    <name evidence="3" type="ORF">HMPREF3185_00310</name>
</gene>
<dbReference type="InterPro" id="IPR028082">
    <property type="entry name" value="Peripla_BP_I"/>
</dbReference>
<dbReference type="STRING" id="322095.HMPREF3185_00310"/>
<dbReference type="Pfam" id="PF01476">
    <property type="entry name" value="LysM"/>
    <property type="match status" value="2"/>
</dbReference>
<accession>A0A134BDI3</accession>
<feature type="region of interest" description="Disordered" evidence="1">
    <location>
        <begin position="145"/>
        <end position="166"/>
    </location>
</feature>
<dbReference type="InterPro" id="IPR036779">
    <property type="entry name" value="LysM_dom_sf"/>
</dbReference>
<evidence type="ECO:0000313" key="3">
    <source>
        <dbReference type="EMBL" id="KXB77969.1"/>
    </source>
</evidence>
<feature type="compositionally biased region" description="Low complexity" evidence="1">
    <location>
        <begin position="79"/>
        <end position="95"/>
    </location>
</feature>
<dbReference type="RefSeq" id="WP_060934875.1">
    <property type="nucleotide sequence ID" value="NZ_KQ960414.1"/>
</dbReference>
<dbReference type="GO" id="GO:0008932">
    <property type="term" value="F:lytic endotransglycosylase activity"/>
    <property type="evidence" value="ECO:0007669"/>
    <property type="project" value="TreeGrafter"/>
</dbReference>
<name>A0A134BDI3_9PORP</name>
<dbReference type="Gene3D" id="3.10.350.10">
    <property type="entry name" value="LysM domain"/>
    <property type="match status" value="2"/>
</dbReference>